<feature type="compositionally biased region" description="Polar residues" evidence="1">
    <location>
        <begin position="121"/>
        <end position="137"/>
    </location>
</feature>
<reference evidence="2" key="2">
    <citation type="submission" date="2018-05" db="EMBL/GenBank/DDBJ databases">
        <title>OgluRS3 (Oryza glumaepatula Reference Sequence Version 3).</title>
        <authorList>
            <person name="Zhang J."/>
            <person name="Kudrna D."/>
            <person name="Lee S."/>
            <person name="Talag J."/>
            <person name="Welchert J."/>
            <person name="Wing R.A."/>
        </authorList>
    </citation>
    <scope>NUCLEOTIDE SEQUENCE [LARGE SCALE GENOMIC DNA]</scope>
</reference>
<dbReference type="EnsemblPlants" id="OGLUM07G07340.1">
    <property type="protein sequence ID" value="OGLUM07G07340.1"/>
    <property type="gene ID" value="OGLUM07G07340"/>
</dbReference>
<feature type="compositionally biased region" description="Basic and acidic residues" evidence="1">
    <location>
        <begin position="25"/>
        <end position="39"/>
    </location>
</feature>
<evidence type="ECO:0000313" key="2">
    <source>
        <dbReference type="EnsemblPlants" id="OGLUM07G07340.1"/>
    </source>
</evidence>
<dbReference type="AlphaFoldDB" id="A0A0E0AHF5"/>
<protein>
    <submittedName>
        <fullName evidence="2">Uncharacterized protein</fullName>
    </submittedName>
</protein>
<proteinExistence type="predicted"/>
<evidence type="ECO:0000256" key="1">
    <source>
        <dbReference type="SAM" id="MobiDB-lite"/>
    </source>
</evidence>
<evidence type="ECO:0000313" key="3">
    <source>
        <dbReference type="Proteomes" id="UP000026961"/>
    </source>
</evidence>
<dbReference type="HOGENOM" id="CLU_1436495_0_0_1"/>
<accession>A0A0E0AHF5</accession>
<sequence>MRGGGLPSPTAAGGRLGDGLRRRRPWEGRIRRPTEELGTRRARRRPAAATFPPPQCRSHIPDPRRSSCITGLPFIDGWRRRGRAFSSGAAGRSGGLNQDKRMSNEQLEVSHVEPPIILNNKKPSIGQQGKVETNSVQTPKHNAIKNKRGRMRVAKHASGNQRNSILSYQCRHVATAATPLSITHMNTVQ</sequence>
<dbReference type="Proteomes" id="UP000026961">
    <property type="component" value="Chromosome 7"/>
</dbReference>
<organism evidence="2">
    <name type="scientific">Oryza glumipatula</name>
    <dbReference type="NCBI Taxonomy" id="40148"/>
    <lineage>
        <taxon>Eukaryota</taxon>
        <taxon>Viridiplantae</taxon>
        <taxon>Streptophyta</taxon>
        <taxon>Embryophyta</taxon>
        <taxon>Tracheophyta</taxon>
        <taxon>Spermatophyta</taxon>
        <taxon>Magnoliopsida</taxon>
        <taxon>Liliopsida</taxon>
        <taxon>Poales</taxon>
        <taxon>Poaceae</taxon>
        <taxon>BOP clade</taxon>
        <taxon>Oryzoideae</taxon>
        <taxon>Oryzeae</taxon>
        <taxon>Oryzinae</taxon>
        <taxon>Oryza</taxon>
    </lineage>
</organism>
<name>A0A0E0AHF5_9ORYZ</name>
<feature type="region of interest" description="Disordered" evidence="1">
    <location>
        <begin position="1"/>
        <end position="64"/>
    </location>
</feature>
<feature type="region of interest" description="Disordered" evidence="1">
    <location>
        <begin position="118"/>
        <end position="137"/>
    </location>
</feature>
<keyword evidence="3" id="KW-1185">Reference proteome</keyword>
<reference evidence="2" key="1">
    <citation type="submission" date="2015-04" db="UniProtKB">
        <authorList>
            <consortium name="EnsemblPlants"/>
        </authorList>
    </citation>
    <scope>IDENTIFICATION</scope>
</reference>
<dbReference type="Gramene" id="OGLUM07G07340.1">
    <property type="protein sequence ID" value="OGLUM07G07340.1"/>
    <property type="gene ID" value="OGLUM07G07340"/>
</dbReference>